<organism evidence="2 3">
    <name type="scientific">Staphylococcus gallinarum</name>
    <dbReference type="NCBI Taxonomy" id="1293"/>
    <lineage>
        <taxon>Bacteria</taxon>
        <taxon>Bacillati</taxon>
        <taxon>Bacillota</taxon>
        <taxon>Bacilli</taxon>
        <taxon>Bacillales</taxon>
        <taxon>Staphylococcaceae</taxon>
        <taxon>Staphylococcus</taxon>
    </lineage>
</organism>
<dbReference type="Proteomes" id="UP000255277">
    <property type="component" value="Unassembled WGS sequence"/>
</dbReference>
<dbReference type="PANTHER" id="PTHR33171:SF17">
    <property type="entry name" value="LARA-LIKE N-TERMINAL DOMAIN-CONTAINING PROTEIN"/>
    <property type="match status" value="1"/>
</dbReference>
<proteinExistence type="predicted"/>
<dbReference type="PANTHER" id="PTHR33171">
    <property type="entry name" value="LAR_N DOMAIN-CONTAINING PROTEIN"/>
    <property type="match status" value="1"/>
</dbReference>
<reference evidence="2 3" key="1">
    <citation type="submission" date="2018-06" db="EMBL/GenBank/DDBJ databases">
        <authorList>
            <consortium name="Pathogen Informatics"/>
            <person name="Doyle S."/>
        </authorList>
    </citation>
    <scope>NUCLEOTIDE SEQUENCE [LARGE SCALE GENOMIC DNA]</scope>
    <source>
        <strain evidence="2 3">NCTC12195</strain>
    </source>
</reference>
<dbReference type="InterPro" id="IPR018657">
    <property type="entry name" value="LarA-like_N"/>
</dbReference>
<dbReference type="AlphaFoldDB" id="A0A380FM28"/>
<dbReference type="EMBL" id="UHDK01000001">
    <property type="protein sequence ID" value="SUM35247.1"/>
    <property type="molecule type" value="Genomic_DNA"/>
</dbReference>
<dbReference type="Gene3D" id="3.40.50.11440">
    <property type="match status" value="1"/>
</dbReference>
<evidence type="ECO:0000313" key="3">
    <source>
        <dbReference type="Proteomes" id="UP000255277"/>
    </source>
</evidence>
<gene>
    <name evidence="2" type="ORF">NCTC12195_04777</name>
</gene>
<dbReference type="GO" id="GO:0050043">
    <property type="term" value="F:lactate racemase activity"/>
    <property type="evidence" value="ECO:0007669"/>
    <property type="project" value="InterPro"/>
</dbReference>
<evidence type="ECO:0000259" key="1">
    <source>
        <dbReference type="Pfam" id="PF09861"/>
    </source>
</evidence>
<name>A0A380FM28_STAGA</name>
<accession>A0A380FM28</accession>
<protein>
    <submittedName>
        <fullName evidence="2">Domain of uncharacterized function (DUF2088)</fullName>
    </submittedName>
</protein>
<dbReference type="InterPro" id="IPR048068">
    <property type="entry name" value="LarA-like"/>
</dbReference>
<sequence>MVVMYILNKDYVEADFKIVTGFIEPHFFAGFSGGPKGIMPGIAGIETIMTFHNAKMIGDMRSTWGNMADNPVQDMTREINAMCKPDFMLNVTLNKSKDITAVFAGELYEAHDVWM</sequence>
<evidence type="ECO:0000313" key="2">
    <source>
        <dbReference type="EMBL" id="SUM35247.1"/>
    </source>
</evidence>
<feature type="domain" description="LarA-like N-terminal" evidence="1">
    <location>
        <begin position="6"/>
        <end position="65"/>
    </location>
</feature>
<dbReference type="Pfam" id="PF09861">
    <property type="entry name" value="Lar_N"/>
    <property type="match status" value="1"/>
</dbReference>